<proteinExistence type="predicted"/>
<evidence type="ECO:0000313" key="6">
    <source>
        <dbReference type="EMBL" id="PFX11350.1"/>
    </source>
</evidence>
<dbReference type="GO" id="GO:0006508">
    <property type="term" value="P:proteolysis"/>
    <property type="evidence" value="ECO:0007669"/>
    <property type="project" value="UniProtKB-KW"/>
</dbReference>
<evidence type="ECO:0000256" key="2">
    <source>
        <dbReference type="ARBA" id="ARBA00022801"/>
    </source>
</evidence>
<dbReference type="InterPro" id="IPR009003">
    <property type="entry name" value="Peptidase_S1_PA"/>
</dbReference>
<feature type="compositionally biased region" description="Low complexity" evidence="4">
    <location>
        <begin position="204"/>
        <end position="213"/>
    </location>
</feature>
<dbReference type="GO" id="GO:0005615">
    <property type="term" value="C:extracellular space"/>
    <property type="evidence" value="ECO:0007669"/>
    <property type="project" value="TreeGrafter"/>
</dbReference>
<dbReference type="AlphaFoldDB" id="A0A2B4R4C7"/>
<dbReference type="SMART" id="SM00020">
    <property type="entry name" value="Tryp_SPc"/>
    <property type="match status" value="1"/>
</dbReference>
<evidence type="ECO:0000256" key="4">
    <source>
        <dbReference type="SAM" id="MobiDB-lite"/>
    </source>
</evidence>
<organism evidence="6 7">
    <name type="scientific">Stylophora pistillata</name>
    <name type="common">Smooth cauliflower coral</name>
    <dbReference type="NCBI Taxonomy" id="50429"/>
    <lineage>
        <taxon>Eukaryota</taxon>
        <taxon>Metazoa</taxon>
        <taxon>Cnidaria</taxon>
        <taxon>Anthozoa</taxon>
        <taxon>Hexacorallia</taxon>
        <taxon>Scleractinia</taxon>
        <taxon>Astrocoeniina</taxon>
        <taxon>Pocilloporidae</taxon>
        <taxon>Stylophora</taxon>
    </lineage>
</organism>
<gene>
    <name evidence="6" type="primary">CELA1</name>
    <name evidence="6" type="ORF">AWC38_SpisGene24969</name>
</gene>
<dbReference type="Gene3D" id="2.40.10.10">
    <property type="entry name" value="Trypsin-like serine proteases"/>
    <property type="match status" value="2"/>
</dbReference>
<keyword evidence="3" id="KW-0720">Serine protease</keyword>
<dbReference type="InterPro" id="IPR050127">
    <property type="entry name" value="Serine_Proteases_S1"/>
</dbReference>
<keyword evidence="2" id="KW-0378">Hydrolase</keyword>
<dbReference type="PANTHER" id="PTHR24264">
    <property type="entry name" value="TRYPSIN-RELATED"/>
    <property type="match status" value="1"/>
</dbReference>
<sequence length="249" mass="27473">SWCSLSQLTRTLEASRILRWRESSTILVTTSRTNWLMIDHDRVVAVSTKRDIDISLLKLRQPVQLDRKVGLACLPESSEDLQVLSGKTCWATGFGILSPNGDLAQVLMQVDVPIVGQSDCKNAYESEKFHNSMVCAGSEAKAEARIRVREIPVVHWFVKIEESSTCRAWFHGDTAVPLQNRVLGTRDLVTLKQVLEARSLTASPSPVSLSRSLPEPDDSDPGVVGQALEPQALSQASVEQVTKRKDGII</sequence>
<reference evidence="7" key="1">
    <citation type="journal article" date="2017" name="bioRxiv">
        <title>Comparative analysis of the genomes of Stylophora pistillata and Acropora digitifera provides evidence for extensive differences between species of corals.</title>
        <authorList>
            <person name="Voolstra C.R."/>
            <person name="Li Y."/>
            <person name="Liew Y.J."/>
            <person name="Baumgarten S."/>
            <person name="Zoccola D."/>
            <person name="Flot J.-F."/>
            <person name="Tambutte S."/>
            <person name="Allemand D."/>
            <person name="Aranda M."/>
        </authorList>
    </citation>
    <scope>NUCLEOTIDE SEQUENCE [LARGE SCALE GENOMIC DNA]</scope>
</reference>
<evidence type="ECO:0000256" key="1">
    <source>
        <dbReference type="ARBA" id="ARBA00022670"/>
    </source>
</evidence>
<dbReference type="STRING" id="50429.A0A2B4R4C7"/>
<dbReference type="Proteomes" id="UP000225706">
    <property type="component" value="Unassembled WGS sequence"/>
</dbReference>
<feature type="region of interest" description="Disordered" evidence="4">
    <location>
        <begin position="204"/>
        <end position="249"/>
    </location>
</feature>
<dbReference type="InterPro" id="IPR001254">
    <property type="entry name" value="Trypsin_dom"/>
</dbReference>
<dbReference type="PANTHER" id="PTHR24264:SF54">
    <property type="entry name" value="PEPTIDASE S1 DOMAIN-CONTAINING PROTEIN"/>
    <property type="match status" value="1"/>
</dbReference>
<protein>
    <submittedName>
        <fullName evidence="6">Chymotrypsin-like elastase family member 1</fullName>
    </submittedName>
</protein>
<keyword evidence="1" id="KW-0645">Protease</keyword>
<comment type="caution">
    <text evidence="6">The sequence shown here is derived from an EMBL/GenBank/DDBJ whole genome shotgun (WGS) entry which is preliminary data.</text>
</comment>
<dbReference type="GO" id="GO:0004252">
    <property type="term" value="F:serine-type endopeptidase activity"/>
    <property type="evidence" value="ECO:0007669"/>
    <property type="project" value="InterPro"/>
</dbReference>
<dbReference type="PROSITE" id="PS50240">
    <property type="entry name" value="TRYPSIN_DOM"/>
    <property type="match status" value="1"/>
</dbReference>
<feature type="domain" description="Peptidase S1" evidence="5">
    <location>
        <begin position="37"/>
        <end position="249"/>
    </location>
</feature>
<evidence type="ECO:0000313" key="7">
    <source>
        <dbReference type="Proteomes" id="UP000225706"/>
    </source>
</evidence>
<name>A0A2B4R4C7_STYPI</name>
<feature type="non-terminal residue" evidence="6">
    <location>
        <position position="1"/>
    </location>
</feature>
<dbReference type="InterPro" id="IPR043504">
    <property type="entry name" value="Peptidase_S1_PA_chymotrypsin"/>
</dbReference>
<dbReference type="EMBL" id="LSMT01002734">
    <property type="protein sequence ID" value="PFX11350.1"/>
    <property type="molecule type" value="Genomic_DNA"/>
</dbReference>
<keyword evidence="7" id="KW-1185">Reference proteome</keyword>
<dbReference type="SUPFAM" id="SSF50494">
    <property type="entry name" value="Trypsin-like serine proteases"/>
    <property type="match status" value="1"/>
</dbReference>
<accession>A0A2B4R4C7</accession>
<dbReference type="Pfam" id="PF00089">
    <property type="entry name" value="Trypsin"/>
    <property type="match status" value="1"/>
</dbReference>
<evidence type="ECO:0000259" key="5">
    <source>
        <dbReference type="PROSITE" id="PS50240"/>
    </source>
</evidence>
<evidence type="ECO:0000256" key="3">
    <source>
        <dbReference type="ARBA" id="ARBA00022825"/>
    </source>
</evidence>